<dbReference type="PANTHER" id="PTHR42855:SF2">
    <property type="entry name" value="DRUG RESISTANCE ABC TRANSPORTER,ATP-BINDING PROTEIN"/>
    <property type="match status" value="1"/>
</dbReference>
<dbReference type="RefSeq" id="WP_022465870.1">
    <property type="nucleotide sequence ID" value="NZ_JACRSX010000004.1"/>
</dbReference>
<evidence type="ECO:0000256" key="3">
    <source>
        <dbReference type="SAM" id="Coils"/>
    </source>
</evidence>
<dbReference type="InterPro" id="IPR003439">
    <property type="entry name" value="ABC_transporter-like_ATP-bd"/>
</dbReference>
<dbReference type="Gene3D" id="3.40.50.300">
    <property type="entry name" value="P-loop containing nucleotide triphosphate hydrolases"/>
    <property type="match status" value="2"/>
</dbReference>
<keyword evidence="3" id="KW-0175">Coiled coil</keyword>
<organism evidence="5 6">
    <name type="scientific">Jutongia huaianensis</name>
    <dbReference type="NCBI Taxonomy" id="2763668"/>
    <lineage>
        <taxon>Bacteria</taxon>
        <taxon>Bacillati</taxon>
        <taxon>Bacillota</taxon>
        <taxon>Clostridia</taxon>
        <taxon>Lachnospirales</taxon>
        <taxon>Lachnospiraceae</taxon>
        <taxon>Jutongia</taxon>
    </lineage>
</organism>
<comment type="caution">
    <text evidence="5">The sequence shown here is derived from an EMBL/GenBank/DDBJ whole genome shotgun (WGS) entry which is preliminary data.</text>
</comment>
<dbReference type="PANTHER" id="PTHR42855">
    <property type="entry name" value="ABC TRANSPORTER ATP-BINDING SUBUNIT"/>
    <property type="match status" value="1"/>
</dbReference>
<dbReference type="Pfam" id="PF00005">
    <property type="entry name" value="ABC_tran"/>
    <property type="match status" value="2"/>
</dbReference>
<keyword evidence="2 5" id="KW-0067">ATP-binding</keyword>
<evidence type="ECO:0000313" key="6">
    <source>
        <dbReference type="Proteomes" id="UP000606193"/>
    </source>
</evidence>
<gene>
    <name evidence="5" type="ORF">H8704_05500</name>
</gene>
<keyword evidence="6" id="KW-1185">Reference proteome</keyword>
<proteinExistence type="predicted"/>
<dbReference type="InterPro" id="IPR003593">
    <property type="entry name" value="AAA+_ATPase"/>
</dbReference>
<dbReference type="InterPro" id="IPR017871">
    <property type="entry name" value="ABC_transporter-like_CS"/>
</dbReference>
<feature type="domain" description="ABC transporter" evidence="4">
    <location>
        <begin position="2"/>
        <end position="252"/>
    </location>
</feature>
<dbReference type="Proteomes" id="UP000606193">
    <property type="component" value="Unassembled WGS sequence"/>
</dbReference>
<feature type="coiled-coil region" evidence="3">
    <location>
        <begin position="241"/>
        <end position="275"/>
    </location>
</feature>
<dbReference type="Pfam" id="PF12848">
    <property type="entry name" value="ABC_tran_Xtn"/>
    <property type="match status" value="1"/>
</dbReference>
<dbReference type="EMBL" id="JACRSX010000004">
    <property type="protein sequence ID" value="MBC8562093.1"/>
    <property type="molecule type" value="Genomic_DNA"/>
</dbReference>
<protein>
    <submittedName>
        <fullName evidence="5">ATP-binding cassette domain-containing protein</fullName>
    </submittedName>
</protein>
<dbReference type="CDD" id="cd03221">
    <property type="entry name" value="ABCF_EF-3"/>
    <property type="match status" value="2"/>
</dbReference>
<evidence type="ECO:0000256" key="2">
    <source>
        <dbReference type="ARBA" id="ARBA00022840"/>
    </source>
</evidence>
<dbReference type="InterPro" id="IPR027417">
    <property type="entry name" value="P-loop_NTPase"/>
</dbReference>
<dbReference type="InterPro" id="IPR051309">
    <property type="entry name" value="ABCF_ATPase"/>
</dbReference>
<evidence type="ECO:0000256" key="1">
    <source>
        <dbReference type="ARBA" id="ARBA00022741"/>
    </source>
</evidence>
<reference evidence="5 6" key="1">
    <citation type="submission" date="2020-08" db="EMBL/GenBank/DDBJ databases">
        <title>Genome public.</title>
        <authorList>
            <person name="Liu C."/>
            <person name="Sun Q."/>
        </authorList>
    </citation>
    <scope>NUCLEOTIDE SEQUENCE [LARGE SCALE GENOMIC DNA]</scope>
    <source>
        <strain evidence="5 6">NSJ-37</strain>
    </source>
</reference>
<dbReference type="GO" id="GO:0005524">
    <property type="term" value="F:ATP binding"/>
    <property type="evidence" value="ECO:0007669"/>
    <property type="project" value="UniProtKB-KW"/>
</dbReference>
<dbReference type="SMART" id="SM00382">
    <property type="entry name" value="AAA"/>
    <property type="match status" value="2"/>
</dbReference>
<dbReference type="InterPro" id="IPR032781">
    <property type="entry name" value="ABC_tran_Xtn"/>
</dbReference>
<keyword evidence="1" id="KW-0547">Nucleotide-binding</keyword>
<accession>A0ABR7N0F5</accession>
<dbReference type="PROSITE" id="PS00211">
    <property type="entry name" value="ABC_TRANSPORTER_1"/>
    <property type="match status" value="1"/>
</dbReference>
<name>A0ABR7N0F5_9FIRM</name>
<evidence type="ECO:0000259" key="4">
    <source>
        <dbReference type="PROSITE" id="PS50893"/>
    </source>
</evidence>
<sequence>MIQASNVTLRLGKKALFEDVNIKFTEGNCYGLIGANGAGKSTFLKILNGEIEPSKGDIIITPGQRLSFLKQDHFQYDAYSVLDTVIMGNERLYQIMKEKDEIYAKPDFSDEDGIRAAELEEEFATMNGWEAESDAATLLNGLGVPTETHSMMMSELPANEKVKILLAQALFGNPDILLLDEPTNHLDLEAIRWLEDFLIDFDNTVIVVSHDRYFLNKVCTHIADIDYAKIQLYAGNYDFWYESSQLMIKQMKEANKKKEEKIKELQEFIQRFSANASKSKQATSRKRALEKIELDDMKPSSRKYPYIDFRPEREIGNEVLTVEHLSKTIDGVKVLDDISFIIGREDKVAFVGSNTIAATTLFQILAGEMEPDEGSYKWGVTTSFSYFPKDNTELFASDDTIVDWLMPFSPEKDPTYVRGFLGRMLFPGEDGIKKVNVLSGGERVRVMLSKMMILASNILIMDEPTNHLDMESITALNNGLIKFPGVVLFTSQDHQFIQTIANRIMEITPGGLIDKISTYDEYLDSDEMARKRQLLSVQNEDED</sequence>
<dbReference type="PROSITE" id="PS50893">
    <property type="entry name" value="ABC_TRANSPORTER_2"/>
    <property type="match status" value="2"/>
</dbReference>
<dbReference type="SUPFAM" id="SSF52540">
    <property type="entry name" value="P-loop containing nucleoside triphosphate hydrolases"/>
    <property type="match status" value="2"/>
</dbReference>
<evidence type="ECO:0000313" key="5">
    <source>
        <dbReference type="EMBL" id="MBC8562093.1"/>
    </source>
</evidence>
<feature type="domain" description="ABC transporter" evidence="4">
    <location>
        <begin position="320"/>
        <end position="535"/>
    </location>
</feature>